<dbReference type="AlphaFoldDB" id="Q112Y2"/>
<dbReference type="PROSITE" id="PS50234">
    <property type="entry name" value="VWFA"/>
    <property type="match status" value="1"/>
</dbReference>
<gene>
    <name evidence="4" type="ordered locus">Tery_2213</name>
</gene>
<dbReference type="STRING" id="203124.Tery_2213"/>
<reference evidence="4" key="1">
    <citation type="submission" date="2006-06" db="EMBL/GenBank/DDBJ databases">
        <title>Complete sequence of Trichodesmium erythraeum IMS101.</title>
        <authorList>
            <consortium name="US DOE Joint Genome Institute"/>
            <person name="Copeland A."/>
            <person name="Lucas S."/>
            <person name="Lapidus A."/>
            <person name="Barry K."/>
            <person name="Detter J.C."/>
            <person name="Glavina del Rio T."/>
            <person name="Hammon N."/>
            <person name="Israni S."/>
            <person name="Dalin E."/>
            <person name="Tice H."/>
            <person name="Pitluck S."/>
            <person name="Kiss H."/>
            <person name="Munk A.C."/>
            <person name="Brettin T."/>
            <person name="Bruce D."/>
            <person name="Han C."/>
            <person name="Tapia R."/>
            <person name="Gilna P."/>
            <person name="Schmutz J."/>
            <person name="Larimer F."/>
            <person name="Land M."/>
            <person name="Hauser L."/>
            <person name="Kyrpides N."/>
            <person name="Kim E."/>
            <person name="Richardson P."/>
        </authorList>
    </citation>
    <scope>NUCLEOTIDE SEQUENCE [LARGE SCALE GENOMIC DNA]</scope>
    <source>
        <strain evidence="4">IMS101</strain>
    </source>
</reference>
<keyword evidence="1" id="KW-0472">Membrane</keyword>
<dbReference type="HOGENOM" id="CLU_695684_0_0_3"/>
<keyword evidence="1" id="KW-0812">Transmembrane</keyword>
<feature type="chain" id="PRO_5004179960" evidence="2">
    <location>
        <begin position="27"/>
        <end position="460"/>
    </location>
</feature>
<evidence type="ECO:0000313" key="4">
    <source>
        <dbReference type="EMBL" id="ABG51442.1"/>
    </source>
</evidence>
<feature type="signal peptide" evidence="2">
    <location>
        <begin position="1"/>
        <end position="26"/>
    </location>
</feature>
<dbReference type="SUPFAM" id="SSF53300">
    <property type="entry name" value="vWA-like"/>
    <property type="match status" value="1"/>
</dbReference>
<protein>
    <submittedName>
        <fullName evidence="4">von Willebrand factor, type A</fullName>
    </submittedName>
</protein>
<dbReference type="EMBL" id="CP000393">
    <property type="protein sequence ID" value="ABG51442.1"/>
    <property type="molecule type" value="Genomic_DNA"/>
</dbReference>
<sequence>MTLYMIRKAKLLAIAVFSAILPFGCAAIPENIISQDDCSNTKENRQKCLEITRIITAEKNTVKMRIKVYNKAGNFNPNLQESDFSVETISEFGSKKTIKPTVILPTDTRAKTTPADIIIMLDMSGSMKFRDSSPGRRRIKFKGAINAIYKFIDAANDKPNLTVRIGLAPFGKGGNQFKVSNKSLDANFYPSNSEKLKEKIEELANQELSASTNLYQPLETAVKYLINSVNSTSDSNNKTDDSQSKQLVVIVLSDGFHNHDRDTEEIQFERLKNILQPQDSQMPKVKVHTLGYGQSLTEIYNSSRCNIEFTDAQLTIDEIIIKDKVINKIIDNCKHPRIRIDQLIVDQPRLREIADSTGGIHQFPDNAEEVAQSLIKFLESLQEYELEYKQPDGDRATKYQVKVLVKGLTSNAQDYRITNIGYEPLEFKTRGLLILVALVIFGIIGVYPFIEWSKKLRVDR</sequence>
<dbReference type="CDD" id="cd00198">
    <property type="entry name" value="vWFA"/>
    <property type="match status" value="1"/>
</dbReference>
<dbReference type="Pfam" id="PF00092">
    <property type="entry name" value="VWA"/>
    <property type="match status" value="1"/>
</dbReference>
<evidence type="ECO:0000256" key="1">
    <source>
        <dbReference type="SAM" id="Phobius"/>
    </source>
</evidence>
<organism evidence="4">
    <name type="scientific">Trichodesmium erythraeum (strain IMS101)</name>
    <dbReference type="NCBI Taxonomy" id="203124"/>
    <lineage>
        <taxon>Bacteria</taxon>
        <taxon>Bacillati</taxon>
        <taxon>Cyanobacteriota</taxon>
        <taxon>Cyanophyceae</taxon>
        <taxon>Oscillatoriophycideae</taxon>
        <taxon>Oscillatoriales</taxon>
        <taxon>Microcoleaceae</taxon>
        <taxon>Trichodesmium</taxon>
    </lineage>
</organism>
<dbReference type="InterPro" id="IPR002035">
    <property type="entry name" value="VWF_A"/>
</dbReference>
<accession>Q112Y2</accession>
<feature type="domain" description="VWFA" evidence="3">
    <location>
        <begin position="116"/>
        <end position="329"/>
    </location>
</feature>
<dbReference type="RefSeq" id="WP_011611811.1">
    <property type="nucleotide sequence ID" value="NC_008312.1"/>
</dbReference>
<dbReference type="InterPro" id="IPR036465">
    <property type="entry name" value="vWFA_dom_sf"/>
</dbReference>
<proteinExistence type="predicted"/>
<dbReference type="eggNOG" id="COG2304">
    <property type="taxonomic scope" value="Bacteria"/>
</dbReference>
<name>Q112Y2_TRIEI</name>
<evidence type="ECO:0000256" key="2">
    <source>
        <dbReference type="SAM" id="SignalP"/>
    </source>
</evidence>
<dbReference type="Gene3D" id="3.40.50.410">
    <property type="entry name" value="von Willebrand factor, type A domain"/>
    <property type="match status" value="1"/>
</dbReference>
<feature type="transmembrane region" description="Helical" evidence="1">
    <location>
        <begin position="432"/>
        <end position="450"/>
    </location>
</feature>
<dbReference type="KEGG" id="ter:Tery_2213"/>
<keyword evidence="2" id="KW-0732">Signal</keyword>
<keyword evidence="1" id="KW-1133">Transmembrane helix</keyword>
<evidence type="ECO:0000259" key="3">
    <source>
        <dbReference type="PROSITE" id="PS50234"/>
    </source>
</evidence>
<dbReference type="SMART" id="SM00327">
    <property type="entry name" value="VWA"/>
    <property type="match status" value="1"/>
</dbReference>
<dbReference type="OrthoDB" id="418472at2"/>